<keyword evidence="3" id="KW-1185">Reference proteome</keyword>
<dbReference type="AlphaFoldDB" id="A0AA86MXR9"/>
<evidence type="ECO:0000313" key="3">
    <source>
        <dbReference type="Proteomes" id="UP001179121"/>
    </source>
</evidence>
<dbReference type="RefSeq" id="WP_289267923.1">
    <property type="nucleotide sequence ID" value="NZ_OX365700.1"/>
</dbReference>
<gene>
    <name evidence="2" type="ORF">DNFV4_01389</name>
</gene>
<name>A0AA86MXR9_9BACT</name>
<organism evidence="2 3">
    <name type="scientific">Nitrospira tepida</name>
    <dbReference type="NCBI Taxonomy" id="2973512"/>
    <lineage>
        <taxon>Bacteria</taxon>
        <taxon>Pseudomonadati</taxon>
        <taxon>Nitrospirota</taxon>
        <taxon>Nitrospiria</taxon>
        <taxon>Nitrospirales</taxon>
        <taxon>Nitrospiraceae</taxon>
        <taxon>Nitrospira</taxon>
    </lineage>
</organism>
<evidence type="ECO:0000313" key="2">
    <source>
        <dbReference type="EMBL" id="CAI4030957.1"/>
    </source>
</evidence>
<dbReference type="Proteomes" id="UP001179121">
    <property type="component" value="Chromosome"/>
</dbReference>
<keyword evidence="1" id="KW-0732">Signal</keyword>
<accession>A0AA86MXR9</accession>
<protein>
    <recommendedName>
        <fullName evidence="4">DUF5666 domain-containing protein</fullName>
    </recommendedName>
</protein>
<evidence type="ECO:0000256" key="1">
    <source>
        <dbReference type="SAM" id="SignalP"/>
    </source>
</evidence>
<evidence type="ECO:0008006" key="4">
    <source>
        <dbReference type="Google" id="ProtNLM"/>
    </source>
</evidence>
<feature type="chain" id="PRO_5041645055" description="DUF5666 domain-containing protein" evidence="1">
    <location>
        <begin position="24"/>
        <end position="168"/>
    </location>
</feature>
<reference evidence="2" key="1">
    <citation type="submission" date="2022-10" db="EMBL/GenBank/DDBJ databases">
        <authorList>
            <person name="Koch H."/>
        </authorList>
    </citation>
    <scope>NUCLEOTIDE SEQUENCE</scope>
    <source>
        <strain evidence="2">DNF</strain>
    </source>
</reference>
<sequence>MRLAIGFMAGGILLLCAAIPATADESGMVDASHYYGLTGVVSKIHSGMVFVKPPVGLQARAISPRRVERVGLHNARIGDKVNLWVDSGNILIDARADGLPAPDHRVIAGRLTYSDPFWSEIKISTPDGTEVFEVDSLAGSKLSTFAEGMPVEIELDSDNFVIDVYRTR</sequence>
<proteinExistence type="predicted"/>
<dbReference type="KEGG" id="nti:DNFV4_01389"/>
<dbReference type="EMBL" id="OX365700">
    <property type="protein sequence ID" value="CAI4030957.1"/>
    <property type="molecule type" value="Genomic_DNA"/>
</dbReference>
<feature type="signal peptide" evidence="1">
    <location>
        <begin position="1"/>
        <end position="23"/>
    </location>
</feature>